<feature type="domain" description="MIP18 family-like" evidence="1">
    <location>
        <begin position="25"/>
        <end position="95"/>
    </location>
</feature>
<evidence type="ECO:0000259" key="1">
    <source>
        <dbReference type="Pfam" id="PF01883"/>
    </source>
</evidence>
<protein>
    <submittedName>
        <fullName evidence="2">Metal-sulfur cluster biosynthetic enzyme</fullName>
    </submittedName>
</protein>
<accession>A0A1G7WXV5</accession>
<organism evidence="2 3">
    <name type="scientific">Thermoanaerobacter thermohydrosulfuricus</name>
    <name type="common">Clostridium thermohydrosulfuricum</name>
    <dbReference type="NCBI Taxonomy" id="1516"/>
    <lineage>
        <taxon>Bacteria</taxon>
        <taxon>Bacillati</taxon>
        <taxon>Bacillota</taxon>
        <taxon>Clostridia</taxon>
        <taxon>Thermoanaerobacterales</taxon>
        <taxon>Thermoanaerobacteraceae</taxon>
        <taxon>Thermoanaerobacter</taxon>
    </lineage>
</organism>
<dbReference type="PANTHER" id="PTHR42831:SF1">
    <property type="entry name" value="FE-S PROTEIN MATURATION AUXILIARY FACTOR YITW"/>
    <property type="match status" value="1"/>
</dbReference>
<dbReference type="EMBL" id="FNBS01000138">
    <property type="protein sequence ID" value="SDG76751.1"/>
    <property type="molecule type" value="Genomic_DNA"/>
</dbReference>
<gene>
    <name evidence="2" type="ORF">SAMN04244560_02884</name>
</gene>
<dbReference type="Gene3D" id="3.30.300.130">
    <property type="entry name" value="Fe-S cluster assembly (FSCA)"/>
    <property type="match status" value="1"/>
</dbReference>
<sequence length="117" mass="13272">MESEEFLDFAPIKFVGIDDKEEQNRIIDVLMSVVDPEIGIDIINLGLVYEIHKEDNKLYIIMTLTALGCPLADVLSNEVKNEVLSIGDYSEVEVKIVYSPPWDHDRLSSFARMELGL</sequence>
<dbReference type="SUPFAM" id="SSF117916">
    <property type="entry name" value="Fe-S cluster assembly (FSCA) domain-like"/>
    <property type="match status" value="1"/>
</dbReference>
<dbReference type="RefSeq" id="WP_004401004.1">
    <property type="nucleotide sequence ID" value="NZ_FNBS01000138.1"/>
</dbReference>
<name>A0A1G7WXV5_THETY</name>
<dbReference type="InterPro" id="IPR034904">
    <property type="entry name" value="FSCA_dom_sf"/>
</dbReference>
<dbReference type="AlphaFoldDB" id="A0A1G7WXV5"/>
<dbReference type="InterPro" id="IPR052339">
    <property type="entry name" value="Fe-S_Maturation_MIP18"/>
</dbReference>
<dbReference type="Pfam" id="PF01883">
    <property type="entry name" value="FeS_assembly_P"/>
    <property type="match status" value="1"/>
</dbReference>
<dbReference type="Proteomes" id="UP000183404">
    <property type="component" value="Unassembled WGS sequence"/>
</dbReference>
<proteinExistence type="predicted"/>
<evidence type="ECO:0000313" key="3">
    <source>
        <dbReference type="Proteomes" id="UP000183404"/>
    </source>
</evidence>
<dbReference type="InterPro" id="IPR002744">
    <property type="entry name" value="MIP18-like"/>
</dbReference>
<reference evidence="2 3" key="1">
    <citation type="submission" date="2016-10" db="EMBL/GenBank/DDBJ databases">
        <authorList>
            <person name="de Groot N.N."/>
        </authorList>
    </citation>
    <scope>NUCLEOTIDE SEQUENCE [LARGE SCALE GENOMIC DNA]</scope>
    <source>
        <strain evidence="2 3">DSM 569</strain>
    </source>
</reference>
<dbReference type="PANTHER" id="PTHR42831">
    <property type="entry name" value="FE-S PROTEIN MATURATION AUXILIARY FACTOR YITW"/>
    <property type="match status" value="1"/>
</dbReference>
<evidence type="ECO:0000313" key="2">
    <source>
        <dbReference type="EMBL" id="SDG76751.1"/>
    </source>
</evidence>